<evidence type="ECO:0000256" key="2">
    <source>
        <dbReference type="ARBA" id="ARBA00021572"/>
    </source>
</evidence>
<comment type="similarity">
    <text evidence="1">Belongs to the bleomycin resistance protein family.</text>
</comment>
<comment type="caution">
    <text evidence="5">The sequence shown here is derived from an EMBL/GenBank/DDBJ whole genome shotgun (WGS) entry which is preliminary data.</text>
</comment>
<feature type="domain" description="VOC" evidence="4">
    <location>
        <begin position="7"/>
        <end position="119"/>
    </location>
</feature>
<dbReference type="InterPro" id="IPR004360">
    <property type="entry name" value="Glyas_Fos-R_dOase_dom"/>
</dbReference>
<dbReference type="CDD" id="cd08349">
    <property type="entry name" value="BLMA_like"/>
    <property type="match status" value="1"/>
</dbReference>
<dbReference type="Gene3D" id="3.10.180.10">
    <property type="entry name" value="2,3-Dihydroxybiphenyl 1,2-Dioxygenase, domain 1"/>
    <property type="match status" value="1"/>
</dbReference>
<accession>A0ABU7W8G2</accession>
<dbReference type="InterPro" id="IPR000335">
    <property type="entry name" value="Bleomycin-R"/>
</dbReference>
<reference evidence="5 6" key="1">
    <citation type="submission" date="2024-02" db="EMBL/GenBank/DDBJ databases">
        <title>Winogradskyella poriferorum JCM 12885.</title>
        <authorList>
            <person name="Zhang D.-F."/>
            <person name="Fu Z.-Y."/>
        </authorList>
    </citation>
    <scope>NUCLEOTIDE SEQUENCE [LARGE SCALE GENOMIC DNA]</scope>
    <source>
        <strain evidence="5 6">JCM 12885</strain>
    </source>
</reference>
<keyword evidence="3" id="KW-0046">Antibiotic resistance</keyword>
<evidence type="ECO:0000256" key="1">
    <source>
        <dbReference type="ARBA" id="ARBA00011051"/>
    </source>
</evidence>
<dbReference type="PROSITE" id="PS51819">
    <property type="entry name" value="VOC"/>
    <property type="match status" value="1"/>
</dbReference>
<keyword evidence="6" id="KW-1185">Reference proteome</keyword>
<dbReference type="SUPFAM" id="SSF54593">
    <property type="entry name" value="Glyoxalase/Bleomycin resistance protein/Dihydroxybiphenyl dioxygenase"/>
    <property type="match status" value="1"/>
</dbReference>
<protein>
    <recommendedName>
        <fullName evidence="2">Bleomycin resistance protein</fullName>
    </recommendedName>
</protein>
<name>A0ABU7W8G2_9FLAO</name>
<dbReference type="Proteomes" id="UP001356704">
    <property type="component" value="Unassembled WGS sequence"/>
</dbReference>
<evidence type="ECO:0000313" key="6">
    <source>
        <dbReference type="Proteomes" id="UP001356704"/>
    </source>
</evidence>
<dbReference type="InterPro" id="IPR029068">
    <property type="entry name" value="Glyas_Bleomycin-R_OHBP_Dase"/>
</dbReference>
<evidence type="ECO:0000313" key="5">
    <source>
        <dbReference type="EMBL" id="MEF3080247.1"/>
    </source>
</evidence>
<evidence type="ECO:0000256" key="3">
    <source>
        <dbReference type="ARBA" id="ARBA00023251"/>
    </source>
</evidence>
<organism evidence="5 6">
    <name type="scientific">Winogradskyella poriferorum</name>
    <dbReference type="NCBI Taxonomy" id="307627"/>
    <lineage>
        <taxon>Bacteria</taxon>
        <taxon>Pseudomonadati</taxon>
        <taxon>Bacteroidota</taxon>
        <taxon>Flavobacteriia</taxon>
        <taxon>Flavobacteriales</taxon>
        <taxon>Flavobacteriaceae</taxon>
        <taxon>Winogradskyella</taxon>
    </lineage>
</organism>
<dbReference type="RefSeq" id="WP_331810951.1">
    <property type="nucleotide sequence ID" value="NZ_JAZHOU010000006.1"/>
</dbReference>
<gene>
    <name evidence="5" type="ORF">V1468_14625</name>
</gene>
<dbReference type="Pfam" id="PF00903">
    <property type="entry name" value="Glyoxalase"/>
    <property type="match status" value="1"/>
</dbReference>
<dbReference type="EMBL" id="JAZHOU010000006">
    <property type="protein sequence ID" value="MEF3080247.1"/>
    <property type="molecule type" value="Genomic_DNA"/>
</dbReference>
<evidence type="ECO:0000259" key="4">
    <source>
        <dbReference type="PROSITE" id="PS51819"/>
    </source>
</evidence>
<proteinExistence type="inferred from homology"/>
<dbReference type="InterPro" id="IPR037523">
    <property type="entry name" value="VOC_core"/>
</dbReference>
<sequence length="124" mass="14310">MERKSHLLKGIPVLASLNIKKTVKFYKTKLGFNKVGYLDDNYAVIARDNFVVHFWKCNDKIHPENTSCYVDVEDIDTLYEELKTFGVIHPNGTLKNHPYGMREFAILDLDGNMIKFGQEIKNSV</sequence>